<sequence length="266" mass="29853">MDRPHLVALLVVLVGIVAVPVSLTAFDPPTANSLSADQTYPAGAGPDSVDFEALDADEHNVSYAPREHWDAYVLNYTEPDEGARVEGVYYINSTTGEILADRWHDAKVYRHGKTYVFYQPASGLDEHRREMFEADNQFVYDDTTDAFYRYDPHVGKIHPTTIGRHPDILELYTWEAVGTENHYGVPVLVYRATGERSGDYVPQLVEGTFELGVDDGVIYGFDITVREEGEYHYTYDVAPTEFPDHEWVDTAERLAGNTTSDNTSSS</sequence>
<dbReference type="EMBL" id="FOTC01000002">
    <property type="protein sequence ID" value="SFK98050.1"/>
    <property type="molecule type" value="Genomic_DNA"/>
</dbReference>
<evidence type="ECO:0000313" key="1">
    <source>
        <dbReference type="EMBL" id="SFK98050.1"/>
    </source>
</evidence>
<accession>A0A1I4DZ92</accession>
<dbReference type="AlphaFoldDB" id="A0A1I4DZ92"/>
<name>A0A1I4DZ92_9EURY</name>
<dbReference type="RefSeq" id="WP_089868495.1">
    <property type="nucleotide sequence ID" value="NZ_FOTC01000002.1"/>
</dbReference>
<gene>
    <name evidence="1" type="ORF">SAMN04487950_1725</name>
</gene>
<organism evidence="1 2">
    <name type="scientific">Halogranum rubrum</name>
    <dbReference type="NCBI Taxonomy" id="553466"/>
    <lineage>
        <taxon>Archaea</taxon>
        <taxon>Methanobacteriati</taxon>
        <taxon>Methanobacteriota</taxon>
        <taxon>Stenosarchaea group</taxon>
        <taxon>Halobacteria</taxon>
        <taxon>Halobacteriales</taxon>
        <taxon>Haloferacaceae</taxon>
    </lineage>
</organism>
<proteinExistence type="predicted"/>
<protein>
    <submittedName>
        <fullName evidence="1">Uncharacterized protein</fullName>
    </submittedName>
</protein>
<keyword evidence="2" id="KW-1185">Reference proteome</keyword>
<evidence type="ECO:0000313" key="2">
    <source>
        <dbReference type="Proteomes" id="UP000199607"/>
    </source>
</evidence>
<reference evidence="2" key="1">
    <citation type="submission" date="2016-10" db="EMBL/GenBank/DDBJ databases">
        <authorList>
            <person name="Varghese N."/>
            <person name="Submissions S."/>
        </authorList>
    </citation>
    <scope>NUCLEOTIDE SEQUENCE [LARGE SCALE GENOMIC DNA]</scope>
    <source>
        <strain evidence="2">CGMCC 1.7738</strain>
    </source>
</reference>
<dbReference type="Proteomes" id="UP000199607">
    <property type="component" value="Unassembled WGS sequence"/>
</dbReference>
<dbReference type="STRING" id="553466.SAMN04487950_1725"/>